<dbReference type="AlphaFoldDB" id="A0A1F6BN79"/>
<name>A0A1F6BN79_9BACT</name>
<comment type="caution">
    <text evidence="1">The sequence shown here is derived from an EMBL/GenBank/DDBJ whole genome shotgun (WGS) entry which is preliminary data.</text>
</comment>
<evidence type="ECO:0000313" key="1">
    <source>
        <dbReference type="EMBL" id="OGG38385.1"/>
    </source>
</evidence>
<dbReference type="Proteomes" id="UP000178825">
    <property type="component" value="Unassembled WGS sequence"/>
</dbReference>
<sequence length="166" mass="19700">MILQRRKLPTLKQTDIAYDLGIVLPLKDRHLLPKSHKGRKPRAGWGTRINLKKYSFTEFFKRREYPLRETFWSAKQFSSVKKFKKFLIDNIEKENDLLVCFNYPMLYRIKGSWGHASLIEEVKGDNVILRDPNPKHRKARRVLLNDLLNALKNHHHGGVWLIESLR</sequence>
<reference evidence="1 2" key="1">
    <citation type="journal article" date="2016" name="Nat. Commun.">
        <title>Thousands of microbial genomes shed light on interconnected biogeochemical processes in an aquifer system.</title>
        <authorList>
            <person name="Anantharaman K."/>
            <person name="Brown C.T."/>
            <person name="Hug L.A."/>
            <person name="Sharon I."/>
            <person name="Castelle C.J."/>
            <person name="Probst A.J."/>
            <person name="Thomas B.C."/>
            <person name="Singh A."/>
            <person name="Wilkins M.J."/>
            <person name="Karaoz U."/>
            <person name="Brodie E.L."/>
            <person name="Williams K.H."/>
            <person name="Hubbard S.S."/>
            <person name="Banfield J.F."/>
        </authorList>
    </citation>
    <scope>NUCLEOTIDE SEQUENCE [LARGE SCALE GENOMIC DNA]</scope>
</reference>
<protein>
    <recommendedName>
        <fullName evidence="3">Peptidase C39-like domain-containing protein</fullName>
    </recommendedName>
</protein>
<gene>
    <name evidence="1" type="ORF">A3D55_00780</name>
</gene>
<evidence type="ECO:0008006" key="3">
    <source>
        <dbReference type="Google" id="ProtNLM"/>
    </source>
</evidence>
<organism evidence="1 2">
    <name type="scientific">Candidatus Jorgensenbacteria bacterium RIFCSPHIGHO2_02_FULL_45_20</name>
    <dbReference type="NCBI Taxonomy" id="1798470"/>
    <lineage>
        <taxon>Bacteria</taxon>
        <taxon>Candidatus Joergenseniibacteriota</taxon>
    </lineage>
</organism>
<dbReference type="EMBL" id="MFKJ01000023">
    <property type="protein sequence ID" value="OGG38385.1"/>
    <property type="molecule type" value="Genomic_DNA"/>
</dbReference>
<accession>A0A1F6BN79</accession>
<dbReference type="STRING" id="1798470.A3D55_00780"/>
<evidence type="ECO:0000313" key="2">
    <source>
        <dbReference type="Proteomes" id="UP000178825"/>
    </source>
</evidence>
<proteinExistence type="predicted"/>